<evidence type="ECO:0000313" key="1">
    <source>
        <dbReference type="EMBL" id="SLM46459.1"/>
    </source>
</evidence>
<protein>
    <recommendedName>
        <fullName evidence="3">PilZ domain-containing protein</fullName>
    </recommendedName>
</protein>
<accession>A0A1W1I0Q5</accession>
<evidence type="ECO:0008006" key="3">
    <source>
        <dbReference type="Google" id="ProtNLM"/>
    </source>
</evidence>
<sequence length="123" mass="13267">MENENVWVNVSEHPVSGLSNADELRVMYSGIDRGTLVMGDAVLIGGGLGRLDLTGTQPVREGMSLTLLIFLPRAEEAAGIAESRVSEVADGHFVVDLLSLVKVSTCDLELYVQQALERQKAAR</sequence>
<dbReference type="KEGG" id="nja:NSJP_0287"/>
<reference evidence="1 2" key="1">
    <citation type="submission" date="2017-03" db="EMBL/GenBank/DDBJ databases">
        <authorList>
            <person name="Afonso C.L."/>
            <person name="Miller P.J."/>
            <person name="Scott M.A."/>
            <person name="Spackman E."/>
            <person name="Goraichik I."/>
            <person name="Dimitrov K.M."/>
            <person name="Suarez D.L."/>
            <person name="Swayne D.E."/>
        </authorList>
    </citation>
    <scope>NUCLEOTIDE SEQUENCE [LARGE SCALE GENOMIC DNA]</scope>
    <source>
        <strain evidence="1">Genome sequencing of Nitrospira japonica strain NJ11</strain>
    </source>
</reference>
<dbReference type="Proteomes" id="UP000192042">
    <property type="component" value="Chromosome I"/>
</dbReference>
<dbReference type="AlphaFoldDB" id="A0A1W1I0Q5"/>
<keyword evidence="2" id="KW-1185">Reference proteome</keyword>
<evidence type="ECO:0000313" key="2">
    <source>
        <dbReference type="Proteomes" id="UP000192042"/>
    </source>
</evidence>
<dbReference type="EMBL" id="LT828648">
    <property type="protein sequence ID" value="SLM46459.1"/>
    <property type="molecule type" value="Genomic_DNA"/>
</dbReference>
<dbReference type="STRING" id="1325564.NSJP_0287"/>
<proteinExistence type="predicted"/>
<name>A0A1W1I0Q5_9BACT</name>
<dbReference type="RefSeq" id="WP_080885145.1">
    <property type="nucleotide sequence ID" value="NZ_LT828648.1"/>
</dbReference>
<organism evidence="1 2">
    <name type="scientific">Nitrospira japonica</name>
    <dbReference type="NCBI Taxonomy" id="1325564"/>
    <lineage>
        <taxon>Bacteria</taxon>
        <taxon>Pseudomonadati</taxon>
        <taxon>Nitrospirota</taxon>
        <taxon>Nitrospiria</taxon>
        <taxon>Nitrospirales</taxon>
        <taxon>Nitrospiraceae</taxon>
        <taxon>Nitrospira</taxon>
    </lineage>
</organism>
<gene>
    <name evidence="1" type="ORF">NSJP_0287</name>
</gene>